<feature type="region of interest" description="Disordered" evidence="1">
    <location>
        <begin position="80"/>
        <end position="102"/>
    </location>
</feature>
<name>A0ABT8EHF9_9BURK</name>
<comment type="caution">
    <text evidence="3">The sequence shown here is derived from an EMBL/GenBank/DDBJ whole genome shotgun (WGS) entry which is preliminary data.</text>
</comment>
<dbReference type="RefSeq" id="WP_266124434.1">
    <property type="nucleotide sequence ID" value="NZ_JAJHNU010000001.1"/>
</dbReference>
<feature type="signal peptide" evidence="2">
    <location>
        <begin position="1"/>
        <end position="22"/>
    </location>
</feature>
<protein>
    <recommendedName>
        <fullName evidence="5">PXPV repeat-containing protein</fullName>
    </recommendedName>
</protein>
<accession>A0ABT8EHF9</accession>
<reference evidence="3" key="1">
    <citation type="submission" date="2021-11" db="EMBL/GenBank/DDBJ databases">
        <title>Draft genome sequence of Alcaligenes endophyticus type strain CCUG 75668T.</title>
        <authorList>
            <person name="Salva-Serra F."/>
            <person name="Duran R.E."/>
            <person name="Seeger M."/>
            <person name="Moore E.R.B."/>
            <person name="Jaen-Luchoro D."/>
        </authorList>
    </citation>
    <scope>NUCLEOTIDE SEQUENCE</scope>
    <source>
        <strain evidence="3">CCUG 75668</strain>
    </source>
</reference>
<evidence type="ECO:0000313" key="4">
    <source>
        <dbReference type="Proteomes" id="UP001168613"/>
    </source>
</evidence>
<keyword evidence="4" id="KW-1185">Reference proteome</keyword>
<evidence type="ECO:0000256" key="1">
    <source>
        <dbReference type="SAM" id="MobiDB-lite"/>
    </source>
</evidence>
<sequence>MKKWIVAGVASVLTIASIGAHAGGLNVDVNIGIPGFGYGGSVYHPPVHVIERPVVVVSPPRVHHHRPAYVEYRPHYHSKKWRKEQKRAHKRWRKQQERYWDD</sequence>
<organism evidence="3 4">
    <name type="scientific">Alcaligenes endophyticus</name>
    <dbReference type="NCBI Taxonomy" id="1929088"/>
    <lineage>
        <taxon>Bacteria</taxon>
        <taxon>Pseudomonadati</taxon>
        <taxon>Pseudomonadota</taxon>
        <taxon>Betaproteobacteria</taxon>
        <taxon>Burkholderiales</taxon>
        <taxon>Alcaligenaceae</taxon>
        <taxon>Alcaligenes</taxon>
    </lineage>
</organism>
<feature type="chain" id="PRO_5045841609" description="PXPV repeat-containing protein" evidence="2">
    <location>
        <begin position="23"/>
        <end position="102"/>
    </location>
</feature>
<proteinExistence type="predicted"/>
<dbReference type="EMBL" id="JAJHNU010000001">
    <property type="protein sequence ID" value="MDN4120720.1"/>
    <property type="molecule type" value="Genomic_DNA"/>
</dbReference>
<gene>
    <name evidence="3" type="ORF">LMS43_05415</name>
</gene>
<keyword evidence="2" id="KW-0732">Signal</keyword>
<feature type="compositionally biased region" description="Basic residues" evidence="1">
    <location>
        <begin position="80"/>
        <end position="93"/>
    </location>
</feature>
<evidence type="ECO:0000313" key="3">
    <source>
        <dbReference type="EMBL" id="MDN4120720.1"/>
    </source>
</evidence>
<dbReference type="Proteomes" id="UP001168613">
    <property type="component" value="Unassembled WGS sequence"/>
</dbReference>
<evidence type="ECO:0008006" key="5">
    <source>
        <dbReference type="Google" id="ProtNLM"/>
    </source>
</evidence>
<evidence type="ECO:0000256" key="2">
    <source>
        <dbReference type="SAM" id="SignalP"/>
    </source>
</evidence>